<gene>
    <name evidence="1" type="ORF">TPA0598_10_00260</name>
</gene>
<dbReference type="Proteomes" id="UP000048965">
    <property type="component" value="Unassembled WGS sequence"/>
</dbReference>
<dbReference type="Gene3D" id="1.10.1200.10">
    <property type="entry name" value="ACP-like"/>
    <property type="match status" value="1"/>
</dbReference>
<protein>
    <recommendedName>
        <fullName evidence="3">Acyl carrier protein</fullName>
    </recommendedName>
</protein>
<reference evidence="1 2" key="2">
    <citation type="journal article" date="2015" name="Stand. Genomic Sci.">
        <title>Draft genome sequence of marine-derived Streptomyces sp. TP-A0598, a producer of anti-MRSA antibiotic lydicamycins.</title>
        <authorList>
            <person name="Komaki H."/>
            <person name="Ichikawa N."/>
            <person name="Hosoyama A."/>
            <person name="Fujita N."/>
            <person name="Igarashi Y."/>
        </authorList>
    </citation>
    <scope>NUCLEOTIDE SEQUENCE [LARGE SCALE GENOMIC DNA]</scope>
    <source>
        <strain evidence="1 2">NBRC 110027</strain>
    </source>
</reference>
<proteinExistence type="predicted"/>
<keyword evidence="2" id="KW-1185">Reference proteome</keyword>
<dbReference type="SUPFAM" id="SSF47336">
    <property type="entry name" value="ACP-like"/>
    <property type="match status" value="1"/>
</dbReference>
<comment type="caution">
    <text evidence="1">The sequence shown here is derived from an EMBL/GenBank/DDBJ whole genome shotgun (WGS) entry which is preliminary data.</text>
</comment>
<dbReference type="OrthoDB" id="3785691at2"/>
<dbReference type="RefSeq" id="WP_042160778.1">
    <property type="nucleotide sequence ID" value="NZ_BBNO01000010.1"/>
</dbReference>
<reference evidence="2" key="1">
    <citation type="submission" date="2014-09" db="EMBL/GenBank/DDBJ databases">
        <title>Whole genome shotgun sequence of Streptomyces sp. NBRC 110027.</title>
        <authorList>
            <person name="Komaki H."/>
            <person name="Ichikawa N."/>
            <person name="Katano-Makiyama Y."/>
            <person name="Hosoyama A."/>
            <person name="Hashimoto M."/>
            <person name="Uohara A."/>
            <person name="Kitahashi Y."/>
            <person name="Ohji S."/>
            <person name="Kimura A."/>
            <person name="Yamazoe A."/>
            <person name="Igarashi Y."/>
            <person name="Fujita N."/>
        </authorList>
    </citation>
    <scope>NUCLEOTIDE SEQUENCE [LARGE SCALE GENOMIC DNA]</scope>
    <source>
        <strain evidence="2">NBRC 110027</strain>
    </source>
</reference>
<organism evidence="1 2">
    <name type="scientific">Streptomyces lydicamycinicus</name>
    <dbReference type="NCBI Taxonomy" id="1546107"/>
    <lineage>
        <taxon>Bacteria</taxon>
        <taxon>Bacillati</taxon>
        <taxon>Actinomycetota</taxon>
        <taxon>Actinomycetes</taxon>
        <taxon>Kitasatosporales</taxon>
        <taxon>Streptomycetaceae</taxon>
        <taxon>Streptomyces</taxon>
    </lineage>
</organism>
<evidence type="ECO:0008006" key="3">
    <source>
        <dbReference type="Google" id="ProtNLM"/>
    </source>
</evidence>
<evidence type="ECO:0000313" key="2">
    <source>
        <dbReference type="Proteomes" id="UP000048965"/>
    </source>
</evidence>
<dbReference type="EMBL" id="BBNO01000010">
    <property type="protein sequence ID" value="GAO12056.1"/>
    <property type="molecule type" value="Genomic_DNA"/>
</dbReference>
<name>A0A0P4REF6_9ACTN</name>
<sequence length="105" mass="11232">MAADPLPARTRTILAEITDMLVSVVGDEILLVGEITCATTFNDDLALESIEFVALAELLQQRYGPSVDFLGLLAEKDIDQILAMTVGELAAHIDRVTLADQACAS</sequence>
<dbReference type="AlphaFoldDB" id="A0A0P4REF6"/>
<evidence type="ECO:0000313" key="1">
    <source>
        <dbReference type="EMBL" id="GAO12056.1"/>
    </source>
</evidence>
<dbReference type="InterPro" id="IPR036736">
    <property type="entry name" value="ACP-like_sf"/>
</dbReference>
<accession>A0A0P4REF6</accession>